<dbReference type="InterPro" id="IPR002347">
    <property type="entry name" value="SDR_fam"/>
</dbReference>
<dbReference type="SUPFAM" id="SSF51735">
    <property type="entry name" value="NAD(P)-binding Rossmann-fold domains"/>
    <property type="match status" value="1"/>
</dbReference>
<evidence type="ECO:0000256" key="1">
    <source>
        <dbReference type="ARBA" id="ARBA00006484"/>
    </source>
</evidence>
<reference evidence="4 5" key="1">
    <citation type="journal article" date="2014" name="Genome Biol. Evol.">
        <title>Comparative genomics and transcriptomics analyses reveal divergent lifestyle features of nematode endoparasitic fungus Hirsutella minnesotensis.</title>
        <authorList>
            <person name="Lai Y."/>
            <person name="Liu K."/>
            <person name="Zhang X."/>
            <person name="Zhang X."/>
            <person name="Li K."/>
            <person name="Wang N."/>
            <person name="Shu C."/>
            <person name="Wu Y."/>
            <person name="Wang C."/>
            <person name="Bushley K.E."/>
            <person name="Xiang M."/>
            <person name="Liu X."/>
        </authorList>
    </citation>
    <scope>NUCLEOTIDE SEQUENCE [LARGE SCALE GENOMIC DNA]</scope>
    <source>
        <strain evidence="4 5">3608</strain>
    </source>
</reference>
<evidence type="ECO:0000256" key="2">
    <source>
        <dbReference type="ARBA" id="ARBA00022857"/>
    </source>
</evidence>
<organism evidence="4 5">
    <name type="scientific">Hirsutella minnesotensis 3608</name>
    <dbReference type="NCBI Taxonomy" id="1043627"/>
    <lineage>
        <taxon>Eukaryota</taxon>
        <taxon>Fungi</taxon>
        <taxon>Dikarya</taxon>
        <taxon>Ascomycota</taxon>
        <taxon>Pezizomycotina</taxon>
        <taxon>Sordariomycetes</taxon>
        <taxon>Hypocreomycetidae</taxon>
        <taxon>Hypocreales</taxon>
        <taxon>Ophiocordycipitaceae</taxon>
        <taxon>Hirsutella</taxon>
    </lineage>
</organism>
<dbReference type="OrthoDB" id="294295at2759"/>
<keyword evidence="3" id="KW-0560">Oxidoreductase</keyword>
<name>A0A0F7ZS79_9HYPO</name>
<gene>
    <name evidence="4" type="ORF">HIM_09719</name>
</gene>
<dbReference type="InterPro" id="IPR057571">
    <property type="entry name" value="SDR_PhqE-like"/>
</dbReference>
<dbReference type="Pfam" id="PF23441">
    <property type="entry name" value="SDR"/>
    <property type="match status" value="1"/>
</dbReference>
<dbReference type="EMBL" id="KQ030601">
    <property type="protein sequence ID" value="KJZ70893.1"/>
    <property type="molecule type" value="Genomic_DNA"/>
</dbReference>
<dbReference type="InterPro" id="IPR051122">
    <property type="entry name" value="SDR_DHRS6-like"/>
</dbReference>
<dbReference type="Gene3D" id="3.40.50.720">
    <property type="entry name" value="NAD(P)-binding Rossmann-like Domain"/>
    <property type="match status" value="1"/>
</dbReference>
<keyword evidence="2" id="KW-0521">NADP</keyword>
<proteinExistence type="inferred from homology"/>
<dbReference type="CDD" id="cd05233">
    <property type="entry name" value="SDR_c"/>
    <property type="match status" value="1"/>
</dbReference>
<dbReference type="AlphaFoldDB" id="A0A0F7ZS79"/>
<dbReference type="PRINTS" id="PR00081">
    <property type="entry name" value="GDHRDH"/>
</dbReference>
<keyword evidence="5" id="KW-1185">Reference proteome</keyword>
<comment type="similarity">
    <text evidence="1">Belongs to the short-chain dehydrogenases/reductases (SDR) family.</text>
</comment>
<dbReference type="GO" id="GO:0016491">
    <property type="term" value="F:oxidoreductase activity"/>
    <property type="evidence" value="ECO:0007669"/>
    <property type="project" value="UniProtKB-KW"/>
</dbReference>
<dbReference type="PANTHER" id="PTHR43477">
    <property type="entry name" value="DIHYDROANTICAPSIN 7-DEHYDROGENASE"/>
    <property type="match status" value="1"/>
</dbReference>
<evidence type="ECO:0000256" key="3">
    <source>
        <dbReference type="ARBA" id="ARBA00023002"/>
    </source>
</evidence>
<evidence type="ECO:0000313" key="4">
    <source>
        <dbReference type="EMBL" id="KJZ70893.1"/>
    </source>
</evidence>
<protein>
    <submittedName>
        <fullName evidence="4">Uncharacterized protein</fullName>
    </submittedName>
</protein>
<dbReference type="InterPro" id="IPR036291">
    <property type="entry name" value="NAD(P)-bd_dom_sf"/>
</dbReference>
<dbReference type="Proteomes" id="UP000054481">
    <property type="component" value="Unassembled WGS sequence"/>
</dbReference>
<accession>A0A0F7ZS79</accession>
<sequence length="264" mass="27147">MATRNAEKLDKKLVVVVGGTSGLGFAVAQAAVDRKANVVVASSKQASVDDALSRLQAGLASDEDVARVRGLTLNLAAANVEEQIVALYDFASNNGQQKIDHIAVTAGDSLYPKALDQVKAEDFINASQVRVIGALLLAKHAAKYLASSAASSLTLTSGVRDVRPAANFAPVAPVSAAVKGLAKSLAHDLAPIRVNSISPGAVRTEFFTKIAGEHADAVLQGLADQTLTKSNGVAEDIAEIYLVVMTSAYIDGADIVADGGSLIA</sequence>
<evidence type="ECO:0000313" key="5">
    <source>
        <dbReference type="Proteomes" id="UP000054481"/>
    </source>
</evidence>
<dbReference type="PANTHER" id="PTHR43477:SF1">
    <property type="entry name" value="DIHYDROANTICAPSIN 7-DEHYDROGENASE"/>
    <property type="match status" value="1"/>
</dbReference>